<evidence type="ECO:0000313" key="1">
    <source>
        <dbReference type="EMBL" id="TKI54808.1"/>
    </source>
</evidence>
<organism evidence="1 2">
    <name type="scientific">Brevibacillus antibioticus</name>
    <dbReference type="NCBI Taxonomy" id="2570228"/>
    <lineage>
        <taxon>Bacteria</taxon>
        <taxon>Bacillati</taxon>
        <taxon>Bacillota</taxon>
        <taxon>Bacilli</taxon>
        <taxon>Bacillales</taxon>
        <taxon>Paenibacillaceae</taxon>
        <taxon>Brevibacillus</taxon>
    </lineage>
</organism>
<keyword evidence="2" id="KW-1185">Reference proteome</keyword>
<dbReference type="EMBL" id="SZNK01000001">
    <property type="protein sequence ID" value="TKI54808.1"/>
    <property type="molecule type" value="Genomic_DNA"/>
</dbReference>
<dbReference type="OrthoDB" id="9816185at2"/>
<evidence type="ECO:0000313" key="2">
    <source>
        <dbReference type="Proteomes" id="UP000307841"/>
    </source>
</evidence>
<accession>A0A4U2Y2Y9</accession>
<evidence type="ECO:0008006" key="3">
    <source>
        <dbReference type="Google" id="ProtNLM"/>
    </source>
</evidence>
<gene>
    <name evidence="1" type="ORF">E8L90_04775</name>
</gene>
<comment type="caution">
    <text evidence="1">The sequence shown here is derived from an EMBL/GenBank/DDBJ whole genome shotgun (WGS) entry which is preliminary data.</text>
</comment>
<dbReference type="Gene3D" id="1.10.30.50">
    <property type="match status" value="1"/>
</dbReference>
<sequence length="286" mass="32516">MRKLPKPTFSPETVFLACISNIEDAEFKARLEDCKQEIIRASQEFEDKAAQCELHTINRHNSVAGIVSCDDMKKIYNTKMAKDGQPGREYYMKIRTASPQNTCPLCGHRKVRTLDHFLPKATFPTLAVTPVNLIPSCFECNFDKRATQPASAKEVTIHPYFDDFFVTDRWLYAEVEQTTPVSLSYFVSPPEHWEETKQARIRQHFKVYNLATLYGSHAGSELASIAYLLEQAAEDGPDGVRNELKKQASSRHRAHLNSWDAVLYSALSESEWFCSVGFSLLKSSIH</sequence>
<proteinExistence type="predicted"/>
<protein>
    <recommendedName>
        <fullName evidence="3">HNH endonuclease</fullName>
    </recommendedName>
</protein>
<dbReference type="RefSeq" id="WP_137028218.1">
    <property type="nucleotide sequence ID" value="NZ_SZNK01000001.1"/>
</dbReference>
<dbReference type="Proteomes" id="UP000307841">
    <property type="component" value="Unassembled WGS sequence"/>
</dbReference>
<name>A0A4U2Y2Y9_9BACL</name>
<reference evidence="1 2" key="1">
    <citation type="submission" date="2019-04" db="EMBL/GenBank/DDBJ databases">
        <title>Whole genome sequencing of Brevibacillus sp. TGS2-1.</title>
        <authorList>
            <person name="Choi A."/>
        </authorList>
    </citation>
    <scope>NUCLEOTIDE SEQUENCE [LARGE SCALE GENOMIC DNA]</scope>
    <source>
        <strain evidence="1 2">TGS2-1</strain>
    </source>
</reference>
<dbReference type="AlphaFoldDB" id="A0A4U2Y2Y9"/>